<dbReference type="PANTHER" id="PTHR36172:SF1">
    <property type="entry name" value="RESOLVASE-RELATED"/>
    <property type="match status" value="1"/>
</dbReference>
<evidence type="ECO:0000313" key="4">
    <source>
        <dbReference type="Proteomes" id="UP000789759"/>
    </source>
</evidence>
<dbReference type="Proteomes" id="UP000789759">
    <property type="component" value="Unassembled WGS sequence"/>
</dbReference>
<dbReference type="InterPro" id="IPR010095">
    <property type="entry name" value="Cas12f1-like_TNB"/>
</dbReference>
<name>A0A9N8Z2B2_9GLOM</name>
<dbReference type="OrthoDB" id="2413960at2759"/>
<dbReference type="Pfam" id="PF07282">
    <property type="entry name" value="Cas12f1-like_TNB"/>
    <property type="match status" value="1"/>
</dbReference>
<proteinExistence type="predicted"/>
<gene>
    <name evidence="3" type="ORF">CPELLU_LOCUS886</name>
</gene>
<dbReference type="PANTHER" id="PTHR36172">
    <property type="match status" value="1"/>
</dbReference>
<evidence type="ECO:0000259" key="2">
    <source>
        <dbReference type="Pfam" id="PF07282"/>
    </source>
</evidence>
<dbReference type="EMBL" id="CAJVQA010000299">
    <property type="protein sequence ID" value="CAG8466918.1"/>
    <property type="molecule type" value="Genomic_DNA"/>
</dbReference>
<dbReference type="GO" id="GO:0003677">
    <property type="term" value="F:DNA binding"/>
    <property type="evidence" value="ECO:0007669"/>
    <property type="project" value="UniProtKB-KW"/>
</dbReference>
<dbReference type="InterPro" id="IPR051491">
    <property type="entry name" value="Recombinase/Transposase-rel"/>
</dbReference>
<evidence type="ECO:0000256" key="1">
    <source>
        <dbReference type="ARBA" id="ARBA00023125"/>
    </source>
</evidence>
<evidence type="ECO:0000313" key="3">
    <source>
        <dbReference type="EMBL" id="CAG8466918.1"/>
    </source>
</evidence>
<comment type="caution">
    <text evidence="3">The sequence shown here is derived from an EMBL/GenBank/DDBJ whole genome shotgun (WGS) entry which is preliminary data.</text>
</comment>
<reference evidence="3" key="1">
    <citation type="submission" date="2021-06" db="EMBL/GenBank/DDBJ databases">
        <authorList>
            <person name="Kallberg Y."/>
            <person name="Tangrot J."/>
            <person name="Rosling A."/>
        </authorList>
    </citation>
    <scope>NUCLEOTIDE SEQUENCE</scope>
    <source>
        <strain evidence="3">FL966</strain>
    </source>
</reference>
<organism evidence="3 4">
    <name type="scientific">Cetraspora pellucida</name>
    <dbReference type="NCBI Taxonomy" id="1433469"/>
    <lineage>
        <taxon>Eukaryota</taxon>
        <taxon>Fungi</taxon>
        <taxon>Fungi incertae sedis</taxon>
        <taxon>Mucoromycota</taxon>
        <taxon>Glomeromycotina</taxon>
        <taxon>Glomeromycetes</taxon>
        <taxon>Diversisporales</taxon>
        <taxon>Gigasporaceae</taxon>
        <taxon>Cetraspora</taxon>
    </lineage>
</organism>
<protein>
    <submittedName>
        <fullName evidence="3">858_t:CDS:1</fullName>
    </submittedName>
</protein>
<feature type="domain" description="Cas12f1-like TNB" evidence="2">
    <location>
        <begin position="111"/>
        <end position="170"/>
    </location>
</feature>
<keyword evidence="4" id="KW-1185">Reference proteome</keyword>
<keyword evidence="1" id="KW-0238">DNA-binding</keyword>
<accession>A0A9N8Z2B2</accession>
<sequence length="182" mass="21088">MFLKYIITSQPITEVKNTIIITRNRCEEYYMLVSVPFEKFENQTPISGRIISIDPGARTFITCYNPQVTPQARVVVGEKLPDHPASEIRNLTNGDSKLGPKVSRTMLSWRHYTFKQFLLHKANEYYDRNVVICEEAYTSKTCGACGWQNQLLRKNCRIKMDRDFNGARNILLKYLSESVLLI</sequence>
<dbReference type="AlphaFoldDB" id="A0A9N8Z2B2"/>